<sequence>MPLIIERSRCLFGIEHSTEYQEEKGKKEEIHVNIQIQKEKAIPFDNDNFKETSRQRDLRKDCGLHQEDQRNHQHTFKSSKNEDYNEGEKLMVS</sequence>
<protein>
    <submittedName>
        <fullName evidence="2">Uncharacterized protein</fullName>
    </submittedName>
</protein>
<keyword evidence="3" id="KW-1185">Reference proteome</keyword>
<feature type="region of interest" description="Disordered" evidence="1">
    <location>
        <begin position="43"/>
        <end position="93"/>
    </location>
</feature>
<accession>A0A8X6NJP3</accession>
<name>A0A8X6NJP3_NEPPI</name>
<evidence type="ECO:0000313" key="2">
    <source>
        <dbReference type="EMBL" id="GFT16964.1"/>
    </source>
</evidence>
<reference evidence="2" key="1">
    <citation type="submission" date="2020-08" db="EMBL/GenBank/DDBJ databases">
        <title>Multicomponent nature underlies the extraordinary mechanical properties of spider dragline silk.</title>
        <authorList>
            <person name="Kono N."/>
            <person name="Nakamura H."/>
            <person name="Mori M."/>
            <person name="Yoshida Y."/>
            <person name="Ohtoshi R."/>
            <person name="Malay A.D."/>
            <person name="Moran D.A.P."/>
            <person name="Tomita M."/>
            <person name="Numata K."/>
            <person name="Arakawa K."/>
        </authorList>
    </citation>
    <scope>NUCLEOTIDE SEQUENCE</scope>
</reference>
<organism evidence="2 3">
    <name type="scientific">Nephila pilipes</name>
    <name type="common">Giant wood spider</name>
    <name type="synonym">Nephila maculata</name>
    <dbReference type="NCBI Taxonomy" id="299642"/>
    <lineage>
        <taxon>Eukaryota</taxon>
        <taxon>Metazoa</taxon>
        <taxon>Ecdysozoa</taxon>
        <taxon>Arthropoda</taxon>
        <taxon>Chelicerata</taxon>
        <taxon>Arachnida</taxon>
        <taxon>Araneae</taxon>
        <taxon>Araneomorphae</taxon>
        <taxon>Entelegynae</taxon>
        <taxon>Araneoidea</taxon>
        <taxon>Nephilidae</taxon>
        <taxon>Nephila</taxon>
    </lineage>
</organism>
<dbReference type="AlphaFoldDB" id="A0A8X6NJP3"/>
<evidence type="ECO:0000256" key="1">
    <source>
        <dbReference type="SAM" id="MobiDB-lite"/>
    </source>
</evidence>
<gene>
    <name evidence="2" type="ORF">NPIL_333071</name>
</gene>
<feature type="compositionally biased region" description="Basic and acidic residues" evidence="1">
    <location>
        <begin position="43"/>
        <end position="71"/>
    </location>
</feature>
<dbReference type="EMBL" id="BMAW01104922">
    <property type="protein sequence ID" value="GFT16964.1"/>
    <property type="molecule type" value="Genomic_DNA"/>
</dbReference>
<proteinExistence type="predicted"/>
<comment type="caution">
    <text evidence="2">The sequence shown here is derived from an EMBL/GenBank/DDBJ whole genome shotgun (WGS) entry which is preliminary data.</text>
</comment>
<evidence type="ECO:0000313" key="3">
    <source>
        <dbReference type="Proteomes" id="UP000887013"/>
    </source>
</evidence>
<feature type="compositionally biased region" description="Basic and acidic residues" evidence="1">
    <location>
        <begin position="79"/>
        <end position="93"/>
    </location>
</feature>
<dbReference type="Proteomes" id="UP000887013">
    <property type="component" value="Unassembled WGS sequence"/>
</dbReference>